<evidence type="ECO:0000313" key="10">
    <source>
        <dbReference type="Proteomes" id="UP001153620"/>
    </source>
</evidence>
<keyword evidence="7" id="KW-0472">Membrane</keyword>
<dbReference type="InterPro" id="IPR009003">
    <property type="entry name" value="Peptidase_S1_PA"/>
</dbReference>
<dbReference type="SMART" id="SM00020">
    <property type="entry name" value="Tryp_SPc"/>
    <property type="match status" value="1"/>
</dbReference>
<dbReference type="PANTHER" id="PTHR24276:SF97">
    <property type="entry name" value="GH13245P2-RELATED"/>
    <property type="match status" value="1"/>
</dbReference>
<keyword evidence="5" id="KW-1015">Disulfide bond</keyword>
<reference evidence="9" key="1">
    <citation type="submission" date="2022-01" db="EMBL/GenBank/DDBJ databases">
        <authorList>
            <person name="King R."/>
        </authorList>
    </citation>
    <scope>NUCLEOTIDE SEQUENCE</scope>
</reference>
<dbReference type="SUPFAM" id="SSF50494">
    <property type="entry name" value="Trypsin-like serine proteases"/>
    <property type="match status" value="1"/>
</dbReference>
<protein>
    <recommendedName>
        <fullName evidence="8">Peptidase S1 domain-containing protein</fullName>
    </recommendedName>
</protein>
<keyword evidence="4" id="KW-0865">Zymogen</keyword>
<proteinExistence type="inferred from homology"/>
<evidence type="ECO:0000256" key="1">
    <source>
        <dbReference type="ARBA" id="ARBA00022670"/>
    </source>
</evidence>
<keyword evidence="7" id="KW-0812">Transmembrane</keyword>
<evidence type="ECO:0000256" key="7">
    <source>
        <dbReference type="SAM" id="Phobius"/>
    </source>
</evidence>
<dbReference type="EMBL" id="OU895877">
    <property type="protein sequence ID" value="CAG9798170.1"/>
    <property type="molecule type" value="Genomic_DNA"/>
</dbReference>
<evidence type="ECO:0000313" key="9">
    <source>
        <dbReference type="EMBL" id="CAG9798170.1"/>
    </source>
</evidence>
<dbReference type="InterPro" id="IPR050430">
    <property type="entry name" value="Peptidase_S1"/>
</dbReference>
<dbReference type="Proteomes" id="UP001153620">
    <property type="component" value="Chromosome 1"/>
</dbReference>
<dbReference type="InterPro" id="IPR001254">
    <property type="entry name" value="Trypsin_dom"/>
</dbReference>
<evidence type="ECO:0000256" key="4">
    <source>
        <dbReference type="ARBA" id="ARBA00023145"/>
    </source>
</evidence>
<keyword evidence="7" id="KW-1133">Transmembrane helix</keyword>
<keyword evidence="1" id="KW-0645">Protease</keyword>
<comment type="similarity">
    <text evidence="6">Belongs to the peptidase S1 family. CLIP subfamily.</text>
</comment>
<dbReference type="PANTHER" id="PTHR24276">
    <property type="entry name" value="POLYSERASE-RELATED"/>
    <property type="match status" value="1"/>
</dbReference>
<accession>A0A9N9WM66</accession>
<dbReference type="InterPro" id="IPR043504">
    <property type="entry name" value="Peptidase_S1_PA_chymotrypsin"/>
</dbReference>
<organism evidence="9 10">
    <name type="scientific">Chironomus riparius</name>
    <dbReference type="NCBI Taxonomy" id="315576"/>
    <lineage>
        <taxon>Eukaryota</taxon>
        <taxon>Metazoa</taxon>
        <taxon>Ecdysozoa</taxon>
        <taxon>Arthropoda</taxon>
        <taxon>Hexapoda</taxon>
        <taxon>Insecta</taxon>
        <taxon>Pterygota</taxon>
        <taxon>Neoptera</taxon>
        <taxon>Endopterygota</taxon>
        <taxon>Diptera</taxon>
        <taxon>Nematocera</taxon>
        <taxon>Chironomoidea</taxon>
        <taxon>Chironomidae</taxon>
        <taxon>Chironominae</taxon>
        <taxon>Chironomus</taxon>
    </lineage>
</organism>
<name>A0A9N9WM66_9DIPT</name>
<dbReference type="GO" id="GO:0006508">
    <property type="term" value="P:proteolysis"/>
    <property type="evidence" value="ECO:0007669"/>
    <property type="project" value="UniProtKB-KW"/>
</dbReference>
<evidence type="ECO:0000256" key="5">
    <source>
        <dbReference type="ARBA" id="ARBA00023157"/>
    </source>
</evidence>
<evidence type="ECO:0000256" key="2">
    <source>
        <dbReference type="ARBA" id="ARBA00022801"/>
    </source>
</evidence>
<keyword evidence="3" id="KW-0720">Serine protease</keyword>
<evidence type="ECO:0000256" key="6">
    <source>
        <dbReference type="ARBA" id="ARBA00024195"/>
    </source>
</evidence>
<keyword evidence="10" id="KW-1185">Reference proteome</keyword>
<keyword evidence="2" id="KW-0378">Hydrolase</keyword>
<feature type="transmembrane region" description="Helical" evidence="7">
    <location>
        <begin position="354"/>
        <end position="372"/>
    </location>
</feature>
<reference evidence="9" key="2">
    <citation type="submission" date="2022-10" db="EMBL/GenBank/DDBJ databases">
        <authorList>
            <consortium name="ENA_rothamsted_submissions"/>
            <consortium name="culmorum"/>
            <person name="King R."/>
        </authorList>
    </citation>
    <scope>NUCLEOTIDE SEQUENCE</scope>
</reference>
<dbReference type="AlphaFoldDB" id="A0A9N9WM66"/>
<dbReference type="GO" id="GO:0004252">
    <property type="term" value="F:serine-type endopeptidase activity"/>
    <property type="evidence" value="ECO:0007669"/>
    <property type="project" value="InterPro"/>
</dbReference>
<dbReference type="PROSITE" id="PS50240">
    <property type="entry name" value="TRYPSIN_DOM"/>
    <property type="match status" value="1"/>
</dbReference>
<feature type="transmembrane region" description="Helical" evidence="7">
    <location>
        <begin position="38"/>
        <end position="57"/>
    </location>
</feature>
<gene>
    <name evidence="9" type="ORF">CHIRRI_LOCUS1155</name>
</gene>
<evidence type="ECO:0000259" key="8">
    <source>
        <dbReference type="PROSITE" id="PS50240"/>
    </source>
</evidence>
<dbReference type="Gene3D" id="2.40.10.10">
    <property type="entry name" value="Trypsin-like serine proteases"/>
    <property type="match status" value="1"/>
</dbReference>
<dbReference type="Pfam" id="PF00089">
    <property type="entry name" value="Trypsin"/>
    <property type="match status" value="1"/>
</dbReference>
<feature type="domain" description="Peptidase S1" evidence="8">
    <location>
        <begin position="39"/>
        <end position="309"/>
    </location>
</feature>
<evidence type="ECO:0000256" key="3">
    <source>
        <dbReference type="ARBA" id="ARBA00022825"/>
    </source>
</evidence>
<dbReference type="OrthoDB" id="10059102at2759"/>
<sequence>MLSDKLVFHIINGKVAVELRIFFIHIFTQCCMRTLPRVIMKGFVILATIAFALVTHVESKAPYQVSIMLKESTPGTNANQFYLCNGIIIHEMYILTTANCLYIPVMKTNFSAKLMATDITVVAGLRNSSNSTLYRNVVSIIPHHKFSKTTYDNDIAVLKLDMALPLANNTETQWLDIATSRDAVGTTESCFATVFNNSQKNGGLYSISKRPSNLQHSICADINDTALIREMDLCLEYFMSDSTACNISSISLKYSNDRGTAYVCNNKLVGLLTDVNPPKNAEKCFLNQQTTAYYINVTMYLDWLLEATEEVQFDKNRTVIAPPSIPSWVSSTESPVLPPIHPSTSKPNAAARNLFSSICFIGLLMNIFMFGMKFA</sequence>